<dbReference type="Gene3D" id="2.40.170.20">
    <property type="entry name" value="TonB-dependent receptor, beta-barrel domain"/>
    <property type="match status" value="1"/>
</dbReference>
<dbReference type="Proteomes" id="UP000186917">
    <property type="component" value="Unassembled WGS sequence"/>
</dbReference>
<dbReference type="InterPro" id="IPR036942">
    <property type="entry name" value="Beta-barrel_TonB_sf"/>
</dbReference>
<dbReference type="SMART" id="SM00965">
    <property type="entry name" value="STN"/>
    <property type="match status" value="1"/>
</dbReference>
<gene>
    <name evidence="9" type="ORF">SAMN05421788_101850</name>
</gene>
<comment type="subcellular location">
    <subcellularLocation>
        <location evidence="1 7">Cell outer membrane</location>
        <topology evidence="1 7">Multi-pass membrane protein</topology>
    </subcellularLocation>
</comment>
<keyword evidence="3 7" id="KW-1134">Transmembrane beta strand</keyword>
<dbReference type="NCBIfam" id="TIGR04056">
    <property type="entry name" value="OMP_RagA_SusC"/>
    <property type="match status" value="1"/>
</dbReference>
<dbReference type="SUPFAM" id="SSF56935">
    <property type="entry name" value="Porins"/>
    <property type="match status" value="1"/>
</dbReference>
<dbReference type="Pfam" id="PF07715">
    <property type="entry name" value="Plug"/>
    <property type="match status" value="1"/>
</dbReference>
<dbReference type="EMBL" id="FTOR01000001">
    <property type="protein sequence ID" value="SIS72701.1"/>
    <property type="molecule type" value="Genomic_DNA"/>
</dbReference>
<organism evidence="9 10">
    <name type="scientific">Filimonas lacunae</name>
    <dbReference type="NCBI Taxonomy" id="477680"/>
    <lineage>
        <taxon>Bacteria</taxon>
        <taxon>Pseudomonadati</taxon>
        <taxon>Bacteroidota</taxon>
        <taxon>Chitinophagia</taxon>
        <taxon>Chitinophagales</taxon>
        <taxon>Chitinophagaceae</taxon>
        <taxon>Filimonas</taxon>
    </lineage>
</organism>
<keyword evidence="10" id="KW-1185">Reference proteome</keyword>
<evidence type="ECO:0000256" key="2">
    <source>
        <dbReference type="ARBA" id="ARBA00022448"/>
    </source>
</evidence>
<evidence type="ECO:0000313" key="10">
    <source>
        <dbReference type="Proteomes" id="UP000186917"/>
    </source>
</evidence>
<dbReference type="STRING" id="477680.SAMN05421788_101850"/>
<evidence type="ECO:0000256" key="3">
    <source>
        <dbReference type="ARBA" id="ARBA00022452"/>
    </source>
</evidence>
<evidence type="ECO:0000256" key="7">
    <source>
        <dbReference type="PROSITE-ProRule" id="PRU01360"/>
    </source>
</evidence>
<name>A0A173MP51_9BACT</name>
<evidence type="ECO:0000256" key="5">
    <source>
        <dbReference type="ARBA" id="ARBA00023136"/>
    </source>
</evidence>
<dbReference type="InterPro" id="IPR008969">
    <property type="entry name" value="CarboxyPept-like_regulatory"/>
</dbReference>
<proteinExistence type="inferred from homology"/>
<evidence type="ECO:0000259" key="8">
    <source>
        <dbReference type="SMART" id="SM00965"/>
    </source>
</evidence>
<dbReference type="OrthoDB" id="9768177at2"/>
<evidence type="ECO:0000256" key="1">
    <source>
        <dbReference type="ARBA" id="ARBA00004571"/>
    </source>
</evidence>
<dbReference type="InterPro" id="IPR039426">
    <property type="entry name" value="TonB-dep_rcpt-like"/>
</dbReference>
<dbReference type="KEGG" id="fln:FLA_5462"/>
<keyword evidence="4 7" id="KW-0812">Transmembrane</keyword>
<dbReference type="SUPFAM" id="SSF49464">
    <property type="entry name" value="Carboxypeptidase regulatory domain-like"/>
    <property type="match status" value="1"/>
</dbReference>
<reference evidence="10" key="1">
    <citation type="submission" date="2017-01" db="EMBL/GenBank/DDBJ databases">
        <authorList>
            <person name="Varghese N."/>
            <person name="Submissions S."/>
        </authorList>
    </citation>
    <scope>NUCLEOTIDE SEQUENCE [LARGE SCALE GENOMIC DNA]</scope>
    <source>
        <strain evidence="10">DSM 21054</strain>
    </source>
</reference>
<evidence type="ECO:0000256" key="6">
    <source>
        <dbReference type="ARBA" id="ARBA00023237"/>
    </source>
</evidence>
<dbReference type="GO" id="GO:0009279">
    <property type="term" value="C:cell outer membrane"/>
    <property type="evidence" value="ECO:0007669"/>
    <property type="project" value="UniProtKB-SubCell"/>
</dbReference>
<keyword evidence="2 7" id="KW-0813">Transport</keyword>
<dbReference type="InterPro" id="IPR011662">
    <property type="entry name" value="Secretin/TonB_short_N"/>
</dbReference>
<dbReference type="InterPro" id="IPR037066">
    <property type="entry name" value="Plug_dom_sf"/>
</dbReference>
<protein>
    <submittedName>
        <fullName evidence="9">TonB-linked outer membrane protein, SusC/RagA family</fullName>
    </submittedName>
</protein>
<evidence type="ECO:0000313" key="9">
    <source>
        <dbReference type="EMBL" id="SIS72701.1"/>
    </source>
</evidence>
<keyword evidence="5 7" id="KW-0472">Membrane</keyword>
<dbReference type="AlphaFoldDB" id="A0A173MP51"/>
<dbReference type="Gene3D" id="2.60.40.1120">
    <property type="entry name" value="Carboxypeptidase-like, regulatory domain"/>
    <property type="match status" value="1"/>
</dbReference>
<dbReference type="Pfam" id="PF13715">
    <property type="entry name" value="CarbopepD_reg_2"/>
    <property type="match status" value="1"/>
</dbReference>
<dbReference type="InterPro" id="IPR023997">
    <property type="entry name" value="TonB-dep_OMP_SusC/RagA_CS"/>
</dbReference>
<feature type="domain" description="Secretin/TonB short N-terminal" evidence="8">
    <location>
        <begin position="60"/>
        <end position="111"/>
    </location>
</feature>
<dbReference type="Gene3D" id="2.170.130.10">
    <property type="entry name" value="TonB-dependent receptor, plug domain"/>
    <property type="match status" value="1"/>
</dbReference>
<dbReference type="NCBIfam" id="TIGR04057">
    <property type="entry name" value="SusC_RagA_signa"/>
    <property type="match status" value="1"/>
</dbReference>
<dbReference type="InterPro" id="IPR023996">
    <property type="entry name" value="TonB-dep_OMP_SusC/RagA"/>
</dbReference>
<evidence type="ECO:0000256" key="4">
    <source>
        <dbReference type="ARBA" id="ARBA00022692"/>
    </source>
</evidence>
<accession>A0A173MP51</accession>
<dbReference type="PROSITE" id="PS52016">
    <property type="entry name" value="TONB_DEPENDENT_REC_3"/>
    <property type="match status" value="1"/>
</dbReference>
<dbReference type="Pfam" id="PF07660">
    <property type="entry name" value="STN"/>
    <property type="match status" value="1"/>
</dbReference>
<comment type="similarity">
    <text evidence="7">Belongs to the TonB-dependent receptor family.</text>
</comment>
<sequence length="1094" mass="119434">MLFHARPFLQTILAMKLTIAFLFFAALQSQARGFSQNITLTEKNAPLIKVFRAIEKQTGLVFFFDEAQLAQAHPVTIAVTNVSVRQALEACLLNQPLTYTLVGENIVISTKSSLVFASKPPAPDIKGRVTDEQGNALSGASVQVKNSGNGTQTDAEGRFSLQAAAGAILVVSYVGYTSREVNLKGYSGLLVVALQPLRDTAADIVVIAYGAVRKKDLTGAVAQIKSEDLTSYPATNMIQSMQGRAAGVQVKQNNGAPGAAISVRIRGTNSILGGNEPLYVIDGFPYSGNPTFLQNADIASVEILKDASSTAIYGSRGANGVVIITTKSGKRSGKNSVEAEAGFTLQQVNKKMKLLTPGQYAQLYNEQAVNDGVAPYFTQQQVDSLYKTPDTDWQNLVMHRAPLWFTSVTVNGGNEKTRFSLSNGIFRQQGIIHNSDYNRYSLRFNINHDISKVFNIAYNATLTRITSNRKNADRGNRGSDIYSGMLVAPPTLSPYLADGTYRRLTTAYPFISNALANPVLLMNETSDYIKADRVFTNAALLIKPVRDLSIRISGGLENSNDRTDQYSTIQPINSSVGNANVITNQLTSFLNENVVNYNKTLKKHRIDATAGFTYQDYVSTSLSGSGSGFLSDVIGTGNLGAAATPGIPASGYSKWVLLSMLGRINYNYSDKYLLTVSFRRDGSSRYATNNQWSNFPSAAIAWHLSNENFFPRNSVLNDVKLRSSYGVSGSAAISPYQTLNQLSASYTTFGDAIYSALAPGTTLPGNLKWETTHQLDAGIDATLLNNRLHVTADFYVKKTKNLLNRVQLPASMGYTNTLQNVGEIQNKGIELGLDATVLQRAVNWTVSANISFNRNKVLKLYEGQDIYGQSIYTGSLNDFVNLLREGQPLGVFYGYEEKGYTATGNIEYVDRTGEGAISNADKTYIGNPNPDFIYGFNSVTTWKGLSLTVFIQGSQGNDIFNLNKASTLDMGMGLNQPQDLFYNHWASDKTNAAYPKISRNINGNMSNRFVEDGSYLRLKNIQLAYNLPLKKTNNNGFKSAQVYISGQNLITITGYSWYDPDINAYGGSNAVEQGIDYYTYPTSKSVTLGIRCGF</sequence>
<keyword evidence="6 7" id="KW-0998">Cell outer membrane</keyword>
<dbReference type="InterPro" id="IPR012910">
    <property type="entry name" value="Plug_dom"/>
</dbReference>